<gene>
    <name evidence="1" type="ORF">A8926_0680</name>
</gene>
<proteinExistence type="predicted"/>
<comment type="caution">
    <text evidence="1">The sequence shown here is derived from an EMBL/GenBank/DDBJ whole genome shotgun (WGS) entry which is preliminary data.</text>
</comment>
<dbReference type="RefSeq" id="WP_010312593.1">
    <property type="nucleotide sequence ID" value="NZ_CP061007.1"/>
</dbReference>
<evidence type="ECO:0000313" key="2">
    <source>
        <dbReference type="Proteomes" id="UP000233786"/>
    </source>
</evidence>
<organism evidence="1 2">
    <name type="scientific">Saccharopolyspora spinosa</name>
    <dbReference type="NCBI Taxonomy" id="60894"/>
    <lineage>
        <taxon>Bacteria</taxon>
        <taxon>Bacillati</taxon>
        <taxon>Actinomycetota</taxon>
        <taxon>Actinomycetes</taxon>
        <taxon>Pseudonocardiales</taxon>
        <taxon>Pseudonocardiaceae</taxon>
        <taxon>Saccharopolyspora</taxon>
    </lineage>
</organism>
<reference evidence="1" key="1">
    <citation type="submission" date="2017-12" db="EMBL/GenBank/DDBJ databases">
        <title>Sequencing the genomes of 1000 Actinobacteria strains.</title>
        <authorList>
            <person name="Klenk H.-P."/>
        </authorList>
    </citation>
    <scope>NUCLEOTIDE SEQUENCE [LARGE SCALE GENOMIC DNA]</scope>
    <source>
        <strain evidence="1">DSM 44228</strain>
    </source>
</reference>
<dbReference type="STRING" id="994479.GCA_000194155_06074"/>
<evidence type="ECO:0000313" key="1">
    <source>
        <dbReference type="EMBL" id="PKW13171.1"/>
    </source>
</evidence>
<protein>
    <submittedName>
        <fullName evidence="1">Uncharacterized protein</fullName>
    </submittedName>
</protein>
<dbReference type="EMBL" id="PJNB01000001">
    <property type="protein sequence ID" value="PKW13171.1"/>
    <property type="molecule type" value="Genomic_DNA"/>
</dbReference>
<dbReference type="OrthoDB" id="3693714at2"/>
<dbReference type="Proteomes" id="UP000233786">
    <property type="component" value="Unassembled WGS sequence"/>
</dbReference>
<dbReference type="AlphaFoldDB" id="A0A2N3XRB5"/>
<keyword evidence="2" id="KW-1185">Reference proteome</keyword>
<accession>A0A2N3XRB5</accession>
<name>A0A2N3XRB5_SACSN</name>
<sequence>MAAGPQSAATGRIRHRWAVLVGVSTVLFAAGCAAQATESEPLRLSRQYFADNNIAAAQGPQAQQEFFRRTQHPDFLGQNCELGETTVEIDPASSTLRPDPEFAPDGIRPRGDIWAIGVEVTTRMADSITGHQIGSLHLVLLDGRMHGFAPCPAR</sequence>